<dbReference type="AlphaFoldDB" id="A0A9E7GRS3"/>
<evidence type="ECO:0000313" key="2">
    <source>
        <dbReference type="EMBL" id="URE17207.1"/>
    </source>
</evidence>
<sequence length="113" mass="12583">MAKPKGGIKEEIGAYGQWFDSIPRPPDQERYDTNTETDTIKSRKHGKRWQQLESLAKAGLNQRRPAGRARSGEDLTYSRCRPDPTSSSVLCDRGLGFGFDSGSVARLDQPAAW</sequence>
<gene>
    <name evidence="2" type="ORF">MUK42_05892</name>
</gene>
<feature type="compositionally biased region" description="Basic and acidic residues" evidence="1">
    <location>
        <begin position="26"/>
        <end position="41"/>
    </location>
</feature>
<reference evidence="2" key="1">
    <citation type="submission" date="2022-05" db="EMBL/GenBank/DDBJ databases">
        <title>The Musa troglodytarum L. genome provides insights into the mechanism of non-climacteric behaviour and enrichment of carotenoids.</title>
        <authorList>
            <person name="Wang J."/>
        </authorList>
    </citation>
    <scope>NUCLEOTIDE SEQUENCE</scope>
    <source>
        <tissue evidence="2">Leaf</tissue>
    </source>
</reference>
<dbReference type="OrthoDB" id="26525at2759"/>
<proteinExistence type="predicted"/>
<name>A0A9E7GRS3_9LILI</name>
<dbReference type="Proteomes" id="UP001055439">
    <property type="component" value="Chromosome 7"/>
</dbReference>
<feature type="region of interest" description="Disordered" evidence="1">
    <location>
        <begin position="1"/>
        <end position="85"/>
    </location>
</feature>
<organism evidence="2 3">
    <name type="scientific">Musa troglodytarum</name>
    <name type="common">fe'i banana</name>
    <dbReference type="NCBI Taxonomy" id="320322"/>
    <lineage>
        <taxon>Eukaryota</taxon>
        <taxon>Viridiplantae</taxon>
        <taxon>Streptophyta</taxon>
        <taxon>Embryophyta</taxon>
        <taxon>Tracheophyta</taxon>
        <taxon>Spermatophyta</taxon>
        <taxon>Magnoliopsida</taxon>
        <taxon>Liliopsida</taxon>
        <taxon>Zingiberales</taxon>
        <taxon>Musaceae</taxon>
        <taxon>Musa</taxon>
    </lineage>
</organism>
<evidence type="ECO:0000256" key="1">
    <source>
        <dbReference type="SAM" id="MobiDB-lite"/>
    </source>
</evidence>
<protein>
    <submittedName>
        <fullName evidence="2">Uncharacterized protein</fullName>
    </submittedName>
</protein>
<keyword evidence="3" id="KW-1185">Reference proteome</keyword>
<evidence type="ECO:0000313" key="3">
    <source>
        <dbReference type="Proteomes" id="UP001055439"/>
    </source>
</evidence>
<dbReference type="EMBL" id="CP097509">
    <property type="protein sequence ID" value="URE17207.1"/>
    <property type="molecule type" value="Genomic_DNA"/>
</dbReference>
<accession>A0A9E7GRS3</accession>